<keyword evidence="1" id="KW-0732">Signal</keyword>
<dbReference type="GO" id="GO:0047843">
    <property type="term" value="F:dehydrogluconate dehydrogenase activity"/>
    <property type="evidence" value="ECO:0007669"/>
    <property type="project" value="UniProtKB-EC"/>
</dbReference>
<dbReference type="HOGENOM" id="CLU_098949_2_0_4"/>
<reference evidence="3" key="1">
    <citation type="journal article" date="2014" name="Soil Biol. Biochem.">
        <title>Structure and function of bacterial communities in ageing soils: Insights from the Mendocino ecological staircase.</title>
        <authorList>
            <person name="Uroz S."/>
            <person name="Tech J.J."/>
            <person name="Sawaya N.A."/>
            <person name="Frey-Klett P."/>
            <person name="Leveau J.H.J."/>
        </authorList>
    </citation>
    <scope>NUCLEOTIDE SEQUENCE [LARGE SCALE GENOMIC DNA]</scope>
    <source>
        <strain evidence="3">Cal35</strain>
    </source>
</reference>
<protein>
    <submittedName>
        <fullName evidence="2">2-Keto-D-gluconate dehydrogenase</fullName>
        <ecNumber evidence="2">1.1.99.4</ecNumber>
    </submittedName>
</protein>
<dbReference type="KEGG" id="care:LT85_0233"/>
<proteinExistence type="predicted"/>
<evidence type="ECO:0000313" key="2">
    <source>
        <dbReference type="EMBL" id="AIY39393.1"/>
    </source>
</evidence>
<feature type="chain" id="PRO_5001973989" evidence="1">
    <location>
        <begin position="44"/>
        <end position="183"/>
    </location>
</feature>
<name>A0A0A1F3V1_9BURK</name>
<dbReference type="EMBL" id="CP009962">
    <property type="protein sequence ID" value="AIY39393.1"/>
    <property type="molecule type" value="Genomic_DNA"/>
</dbReference>
<gene>
    <name evidence="2" type="ORF">LT85_0233</name>
</gene>
<keyword evidence="3" id="KW-1185">Reference proteome</keyword>
<sequence>MMTPLAKITRSQPPVRMQRRFFMGGSVAALCTWMLGAPLLAQAAAAKTPAKEAFLKTSLMLTGHAKLPPAQAERVYQALAAGDPAFAGKILDLQKFIAERKLNASGLQAALDSEQAAFAALPRNILQGWYVGVVGSGAQAKCIDYEEALMNLAVSDQLRPPSYAYGAYGSWAAQPVQTTRKKA</sequence>
<feature type="signal peptide" evidence="1">
    <location>
        <begin position="1"/>
        <end position="43"/>
    </location>
</feature>
<keyword evidence="2" id="KW-0560">Oxidoreductase</keyword>
<organism evidence="2 3">
    <name type="scientific">Collimonas arenae</name>
    <dbReference type="NCBI Taxonomy" id="279058"/>
    <lineage>
        <taxon>Bacteria</taxon>
        <taxon>Pseudomonadati</taxon>
        <taxon>Pseudomonadota</taxon>
        <taxon>Betaproteobacteria</taxon>
        <taxon>Burkholderiales</taxon>
        <taxon>Oxalobacteraceae</taxon>
        <taxon>Collimonas</taxon>
    </lineage>
</organism>
<dbReference type="RefSeq" id="WP_052134488.1">
    <property type="nucleotide sequence ID" value="NZ_CP009962.1"/>
</dbReference>
<evidence type="ECO:0000256" key="1">
    <source>
        <dbReference type="SAM" id="SignalP"/>
    </source>
</evidence>
<dbReference type="Pfam" id="PF12318">
    <property type="entry name" value="FAD-SLDH"/>
    <property type="match status" value="1"/>
</dbReference>
<dbReference type="Proteomes" id="UP000030302">
    <property type="component" value="Chromosome"/>
</dbReference>
<dbReference type="EC" id="1.1.99.4" evidence="2"/>
<dbReference type="STRING" id="279058.LT85_0233"/>
<accession>A0A0A1F3V1</accession>
<dbReference type="AlphaFoldDB" id="A0A0A1F3V1"/>
<dbReference type="InterPro" id="IPR024651">
    <property type="entry name" value="FAD-SLDH_ssu"/>
</dbReference>
<evidence type="ECO:0000313" key="3">
    <source>
        <dbReference type="Proteomes" id="UP000030302"/>
    </source>
</evidence>